<proteinExistence type="predicted"/>
<evidence type="ECO:0000313" key="1">
    <source>
        <dbReference type="EMBL" id="GAI38553.1"/>
    </source>
</evidence>
<protein>
    <submittedName>
        <fullName evidence="1">Uncharacterized protein</fullName>
    </submittedName>
</protein>
<comment type="caution">
    <text evidence="1">The sequence shown here is derived from an EMBL/GenBank/DDBJ whole genome shotgun (WGS) entry which is preliminary data.</text>
</comment>
<reference evidence="1" key="1">
    <citation type="journal article" date="2014" name="Front. Microbiol.">
        <title>High frequency of phylogenetically diverse reductive dehalogenase-homologous genes in deep subseafloor sedimentary metagenomes.</title>
        <authorList>
            <person name="Kawai M."/>
            <person name="Futagami T."/>
            <person name="Toyoda A."/>
            <person name="Takaki Y."/>
            <person name="Nishi S."/>
            <person name="Hori S."/>
            <person name="Arai W."/>
            <person name="Tsubouchi T."/>
            <person name="Morono Y."/>
            <person name="Uchiyama I."/>
            <person name="Ito T."/>
            <person name="Fujiyama A."/>
            <person name="Inagaki F."/>
            <person name="Takami H."/>
        </authorList>
    </citation>
    <scope>NUCLEOTIDE SEQUENCE</scope>
    <source>
        <strain evidence="1">Expedition CK06-06</strain>
    </source>
</reference>
<sequence>MTKKKQIKVRLGAPRKIGNPYLKSNGSFDLIEKFPSYKNKKKRKKEGE</sequence>
<accession>X1N4Q2</accession>
<organism evidence="1">
    <name type="scientific">marine sediment metagenome</name>
    <dbReference type="NCBI Taxonomy" id="412755"/>
    <lineage>
        <taxon>unclassified sequences</taxon>
        <taxon>metagenomes</taxon>
        <taxon>ecological metagenomes</taxon>
    </lineage>
</organism>
<gene>
    <name evidence="1" type="ORF">S06H3_40569</name>
</gene>
<name>X1N4Q2_9ZZZZ</name>
<dbReference type="AlphaFoldDB" id="X1N4Q2"/>
<dbReference type="EMBL" id="BARV01024913">
    <property type="protein sequence ID" value="GAI38553.1"/>
    <property type="molecule type" value="Genomic_DNA"/>
</dbReference>